<dbReference type="EMBL" id="RKHQ01000001">
    <property type="protein sequence ID" value="ROR95865.1"/>
    <property type="molecule type" value="Genomic_DNA"/>
</dbReference>
<name>A0A3N2D7X2_9MICO</name>
<sequence length="343" mass="36680">MRKCGRARYSRAVAVTLKDVARRAGVSPRTVSNVVNGHGPIAPATRSRVEDAITDLGYRPNVLARTLRTGRTGIIALAIPELDVPYFAELARFVVEEAEALGYRVMLEQTDGRVAREREQLRSGPAPLFDGLIFSPISLHGSDIHRLAARSPVVLLGERSDDGLCDHVMIDNVGAARDATAHLIASGRRRVAAIGDQPHVTARMRTAGYSAALADAGIAFDPELLVGARRFHRADGATAMRGLLAGGEPPDAVFCFNDLLALGAMRVILGAGLRVPEDIAVVGFDDIEDGQYATPSLTTVAPDKRFIAREAVRRLVARIADPGLAPQEVEAPYELVVRESSGG</sequence>
<dbReference type="CDD" id="cd01392">
    <property type="entry name" value="HTH_LacI"/>
    <property type="match status" value="1"/>
</dbReference>
<evidence type="ECO:0000259" key="4">
    <source>
        <dbReference type="PROSITE" id="PS50932"/>
    </source>
</evidence>
<dbReference type="PANTHER" id="PTHR30146">
    <property type="entry name" value="LACI-RELATED TRANSCRIPTIONAL REPRESSOR"/>
    <property type="match status" value="1"/>
</dbReference>
<dbReference type="GO" id="GO:0003700">
    <property type="term" value="F:DNA-binding transcription factor activity"/>
    <property type="evidence" value="ECO:0007669"/>
    <property type="project" value="TreeGrafter"/>
</dbReference>
<keyword evidence="3" id="KW-0804">Transcription</keyword>
<evidence type="ECO:0000256" key="2">
    <source>
        <dbReference type="ARBA" id="ARBA00023125"/>
    </source>
</evidence>
<keyword evidence="2" id="KW-0238">DNA-binding</keyword>
<dbReference type="Gene3D" id="3.40.50.2300">
    <property type="match status" value="2"/>
</dbReference>
<dbReference type="CDD" id="cd06267">
    <property type="entry name" value="PBP1_LacI_sugar_binding-like"/>
    <property type="match status" value="1"/>
</dbReference>
<comment type="caution">
    <text evidence="5">The sequence shown here is derived from an EMBL/GenBank/DDBJ whole genome shotgun (WGS) entry which is preliminary data.</text>
</comment>
<dbReference type="InterPro" id="IPR028082">
    <property type="entry name" value="Peripla_BP_I"/>
</dbReference>
<dbReference type="InterPro" id="IPR010982">
    <property type="entry name" value="Lambda_DNA-bd_dom_sf"/>
</dbReference>
<reference evidence="5 6" key="1">
    <citation type="submission" date="2018-11" db="EMBL/GenBank/DDBJ databases">
        <title>Sequencing the genomes of 1000 actinobacteria strains.</title>
        <authorList>
            <person name="Klenk H.-P."/>
        </authorList>
    </citation>
    <scope>NUCLEOTIDE SEQUENCE [LARGE SCALE GENOMIC DNA]</scope>
    <source>
        <strain evidence="5 6">DSM 13521</strain>
    </source>
</reference>
<dbReference type="AlphaFoldDB" id="A0A3N2D7X2"/>
<dbReference type="Pfam" id="PF00356">
    <property type="entry name" value="LacI"/>
    <property type="match status" value="1"/>
</dbReference>
<dbReference type="PRINTS" id="PR00036">
    <property type="entry name" value="HTHLACI"/>
</dbReference>
<evidence type="ECO:0000256" key="1">
    <source>
        <dbReference type="ARBA" id="ARBA00023015"/>
    </source>
</evidence>
<dbReference type="Proteomes" id="UP000275356">
    <property type="component" value="Unassembled WGS sequence"/>
</dbReference>
<dbReference type="PROSITE" id="PS50932">
    <property type="entry name" value="HTH_LACI_2"/>
    <property type="match status" value="1"/>
</dbReference>
<dbReference type="GO" id="GO:0000976">
    <property type="term" value="F:transcription cis-regulatory region binding"/>
    <property type="evidence" value="ECO:0007669"/>
    <property type="project" value="TreeGrafter"/>
</dbReference>
<dbReference type="SUPFAM" id="SSF53822">
    <property type="entry name" value="Periplasmic binding protein-like I"/>
    <property type="match status" value="1"/>
</dbReference>
<dbReference type="InterPro" id="IPR000843">
    <property type="entry name" value="HTH_LacI"/>
</dbReference>
<dbReference type="SMART" id="SM00354">
    <property type="entry name" value="HTH_LACI"/>
    <property type="match status" value="1"/>
</dbReference>
<keyword evidence="6" id="KW-1185">Reference proteome</keyword>
<evidence type="ECO:0000313" key="5">
    <source>
        <dbReference type="EMBL" id="ROR95865.1"/>
    </source>
</evidence>
<keyword evidence="1" id="KW-0805">Transcription regulation</keyword>
<dbReference type="Gene3D" id="1.10.260.40">
    <property type="entry name" value="lambda repressor-like DNA-binding domains"/>
    <property type="match status" value="1"/>
</dbReference>
<dbReference type="PANTHER" id="PTHR30146:SF153">
    <property type="entry name" value="LACTOSE OPERON REPRESSOR"/>
    <property type="match status" value="1"/>
</dbReference>
<dbReference type="Pfam" id="PF13377">
    <property type="entry name" value="Peripla_BP_3"/>
    <property type="match status" value="1"/>
</dbReference>
<proteinExistence type="predicted"/>
<accession>A0A3N2D7X2</accession>
<dbReference type="PROSITE" id="PS00356">
    <property type="entry name" value="HTH_LACI_1"/>
    <property type="match status" value="1"/>
</dbReference>
<dbReference type="InterPro" id="IPR046335">
    <property type="entry name" value="LacI/GalR-like_sensor"/>
</dbReference>
<evidence type="ECO:0000313" key="6">
    <source>
        <dbReference type="Proteomes" id="UP000275356"/>
    </source>
</evidence>
<organism evidence="5 6">
    <name type="scientific">Salana multivorans</name>
    <dbReference type="NCBI Taxonomy" id="120377"/>
    <lineage>
        <taxon>Bacteria</taxon>
        <taxon>Bacillati</taxon>
        <taxon>Actinomycetota</taxon>
        <taxon>Actinomycetes</taxon>
        <taxon>Micrococcales</taxon>
        <taxon>Beutenbergiaceae</taxon>
        <taxon>Salana</taxon>
    </lineage>
</organism>
<evidence type="ECO:0000256" key="3">
    <source>
        <dbReference type="ARBA" id="ARBA00023163"/>
    </source>
</evidence>
<dbReference type="SUPFAM" id="SSF47413">
    <property type="entry name" value="lambda repressor-like DNA-binding domains"/>
    <property type="match status" value="1"/>
</dbReference>
<protein>
    <submittedName>
        <fullName evidence="5">LacI family transcriptional regulator</fullName>
    </submittedName>
</protein>
<feature type="domain" description="HTH lacI-type" evidence="4">
    <location>
        <begin position="15"/>
        <end position="69"/>
    </location>
</feature>
<gene>
    <name evidence="5" type="ORF">EDD28_0428</name>
</gene>